<sequence length="157" mass="17616">MDLKRRLLLASGALALLRTARAHHGWSSFDQSRPIYIEGAAREVRWRNPHVELVLELPPTLALPPDLRQRPLPAQSANVDGTTLLANAKLPSRKDKRWTVELAPLTRMQAWNVPRIERDTSVGVLGFTFAEEKGDPVLRAEYLFLDGKTYGLRSSPA</sequence>
<proteinExistence type="predicted"/>
<keyword evidence="2" id="KW-1185">Reference proteome</keyword>
<organism evidence="1 2">
    <name type="scientific">Azohydromonas caseinilytica</name>
    <dbReference type="NCBI Taxonomy" id="2728836"/>
    <lineage>
        <taxon>Bacteria</taxon>
        <taxon>Pseudomonadati</taxon>
        <taxon>Pseudomonadota</taxon>
        <taxon>Betaproteobacteria</taxon>
        <taxon>Burkholderiales</taxon>
        <taxon>Sphaerotilaceae</taxon>
        <taxon>Azohydromonas</taxon>
    </lineage>
</organism>
<evidence type="ECO:0000313" key="2">
    <source>
        <dbReference type="Proteomes" id="UP000574067"/>
    </source>
</evidence>
<dbReference type="Pfam" id="PF19649">
    <property type="entry name" value="DUF6152"/>
    <property type="match status" value="1"/>
</dbReference>
<gene>
    <name evidence="1" type="ORF">HHL10_11995</name>
</gene>
<dbReference type="InterPro" id="IPR046150">
    <property type="entry name" value="DUF6152"/>
</dbReference>
<comment type="caution">
    <text evidence="1">The sequence shown here is derived from an EMBL/GenBank/DDBJ whole genome shotgun (WGS) entry which is preliminary data.</text>
</comment>
<dbReference type="RefSeq" id="WP_169160601.1">
    <property type="nucleotide sequence ID" value="NZ_JABBFW010000007.1"/>
</dbReference>
<evidence type="ECO:0000313" key="1">
    <source>
        <dbReference type="EMBL" id="NML15691.1"/>
    </source>
</evidence>
<protein>
    <submittedName>
        <fullName evidence="1">Uncharacterized protein</fullName>
    </submittedName>
</protein>
<reference evidence="1 2" key="1">
    <citation type="submission" date="2020-04" db="EMBL/GenBank/DDBJ databases">
        <title>Azohydromonas sp. isolated from soil.</title>
        <authorList>
            <person name="Dahal R.H."/>
        </authorList>
    </citation>
    <scope>NUCLEOTIDE SEQUENCE [LARGE SCALE GENOMIC DNA]</scope>
    <source>
        <strain evidence="1 2">G-1-1-14</strain>
    </source>
</reference>
<name>A0A848FCK8_9BURK</name>
<dbReference type="EMBL" id="JABBFW010000007">
    <property type="protein sequence ID" value="NML15691.1"/>
    <property type="molecule type" value="Genomic_DNA"/>
</dbReference>
<accession>A0A848FCK8</accession>
<dbReference type="Proteomes" id="UP000574067">
    <property type="component" value="Unassembled WGS sequence"/>
</dbReference>
<dbReference type="AlphaFoldDB" id="A0A848FCK8"/>